<comment type="function">
    <text evidence="1">May be involved in a process influencing telomere capping.</text>
</comment>
<proteinExistence type="inferred from homology"/>
<dbReference type="SMART" id="SM01312">
    <property type="entry name" value="RTC4"/>
    <property type="match status" value="1"/>
</dbReference>
<dbReference type="OMA" id="ETISCGY"/>
<evidence type="ECO:0000256" key="8">
    <source>
        <dbReference type="SAM" id="MobiDB-lite"/>
    </source>
</evidence>
<dbReference type="OrthoDB" id="128308at2759"/>
<dbReference type="InParanoid" id="C4JJL4"/>
<protein>
    <recommendedName>
        <fullName evidence="5">Restriction of telomere capping protein 4</fullName>
    </recommendedName>
</protein>
<dbReference type="PANTHER" id="PTHR41391:SF1">
    <property type="entry name" value="RESTRICTION OF TELOMERE CAPPING PROTEIN 4"/>
    <property type="match status" value="1"/>
</dbReference>
<gene>
    <name evidence="10" type="ORF">UREG_01821</name>
</gene>
<evidence type="ECO:0000256" key="1">
    <source>
        <dbReference type="ARBA" id="ARBA00002738"/>
    </source>
</evidence>
<feature type="region of interest" description="Disordered" evidence="8">
    <location>
        <begin position="1"/>
        <end position="143"/>
    </location>
</feature>
<dbReference type="EMBL" id="CH476615">
    <property type="protein sequence ID" value="EEP76972.1"/>
    <property type="molecule type" value="Genomic_DNA"/>
</dbReference>
<dbReference type="KEGG" id="ure:UREG_01821"/>
<accession>C4JJL4</accession>
<evidence type="ECO:0000259" key="9">
    <source>
        <dbReference type="SMART" id="SM01312"/>
    </source>
</evidence>
<evidence type="ECO:0000313" key="11">
    <source>
        <dbReference type="Proteomes" id="UP000002058"/>
    </source>
</evidence>
<dbReference type="InterPro" id="IPR039024">
    <property type="entry name" value="RTC4"/>
</dbReference>
<dbReference type="GO" id="GO:0005737">
    <property type="term" value="C:cytoplasm"/>
    <property type="evidence" value="ECO:0007669"/>
    <property type="project" value="UniProtKB-SubCell"/>
</dbReference>
<reference evidence="11" key="1">
    <citation type="journal article" date="2009" name="Genome Res.">
        <title>Comparative genomic analyses of the human fungal pathogens Coccidioides and their relatives.</title>
        <authorList>
            <person name="Sharpton T.J."/>
            <person name="Stajich J.E."/>
            <person name="Rounsley S.D."/>
            <person name="Gardner M.J."/>
            <person name="Wortman J.R."/>
            <person name="Jordar V.S."/>
            <person name="Maiti R."/>
            <person name="Kodira C.D."/>
            <person name="Neafsey D.E."/>
            <person name="Zeng Q."/>
            <person name="Hung C.-Y."/>
            <person name="McMahan C."/>
            <person name="Muszewska A."/>
            <person name="Grynberg M."/>
            <person name="Mandel M.A."/>
            <person name="Kellner E.M."/>
            <person name="Barker B.M."/>
            <person name="Galgiani J.N."/>
            <person name="Orbach M.J."/>
            <person name="Kirkland T.N."/>
            <person name="Cole G.T."/>
            <person name="Henn M.R."/>
            <person name="Birren B.W."/>
            <person name="Taylor J.W."/>
        </authorList>
    </citation>
    <scope>NUCLEOTIDE SEQUENCE [LARGE SCALE GENOMIC DNA]</scope>
    <source>
        <strain evidence="11">UAMH 1704</strain>
    </source>
</reference>
<evidence type="ECO:0000313" key="10">
    <source>
        <dbReference type="EMBL" id="EEP76972.1"/>
    </source>
</evidence>
<keyword evidence="7" id="KW-0539">Nucleus</keyword>
<organism evidence="10 11">
    <name type="scientific">Uncinocarpus reesii (strain UAMH 1704)</name>
    <dbReference type="NCBI Taxonomy" id="336963"/>
    <lineage>
        <taxon>Eukaryota</taxon>
        <taxon>Fungi</taxon>
        <taxon>Dikarya</taxon>
        <taxon>Ascomycota</taxon>
        <taxon>Pezizomycotina</taxon>
        <taxon>Eurotiomycetes</taxon>
        <taxon>Eurotiomycetidae</taxon>
        <taxon>Onygenales</taxon>
        <taxon>Onygenaceae</taxon>
        <taxon>Uncinocarpus</taxon>
    </lineage>
</organism>
<dbReference type="AlphaFoldDB" id="C4JJL4"/>
<evidence type="ECO:0000256" key="3">
    <source>
        <dbReference type="ARBA" id="ARBA00004496"/>
    </source>
</evidence>
<dbReference type="eggNOG" id="ENOG502SEU0">
    <property type="taxonomic scope" value="Eukaryota"/>
</dbReference>
<feature type="domain" description="Restriction of telomere capping protein 4 C-terminal" evidence="9">
    <location>
        <begin position="344"/>
        <end position="466"/>
    </location>
</feature>
<dbReference type="HOGENOM" id="CLU_034020_0_0_1"/>
<evidence type="ECO:0000256" key="6">
    <source>
        <dbReference type="ARBA" id="ARBA00022490"/>
    </source>
</evidence>
<dbReference type="GeneID" id="8443874"/>
<dbReference type="VEuPathDB" id="FungiDB:UREG_01821"/>
<dbReference type="GO" id="GO:0005634">
    <property type="term" value="C:nucleus"/>
    <property type="evidence" value="ECO:0007669"/>
    <property type="project" value="UniProtKB-SubCell"/>
</dbReference>
<dbReference type="InterPro" id="IPR028094">
    <property type="entry name" value="RTC4_C"/>
</dbReference>
<evidence type="ECO:0000256" key="4">
    <source>
        <dbReference type="ARBA" id="ARBA00009461"/>
    </source>
</evidence>
<evidence type="ECO:0000256" key="7">
    <source>
        <dbReference type="ARBA" id="ARBA00023242"/>
    </source>
</evidence>
<dbReference type="Pfam" id="PF14474">
    <property type="entry name" value="RTC4"/>
    <property type="match status" value="1"/>
</dbReference>
<feature type="compositionally biased region" description="Basic and acidic residues" evidence="8">
    <location>
        <begin position="19"/>
        <end position="32"/>
    </location>
</feature>
<comment type="subcellular location">
    <subcellularLocation>
        <location evidence="3">Cytoplasm</location>
    </subcellularLocation>
    <subcellularLocation>
        <location evidence="2">Nucleus</location>
    </subcellularLocation>
</comment>
<dbReference type="RefSeq" id="XP_002542305.1">
    <property type="nucleotide sequence ID" value="XM_002542259.1"/>
</dbReference>
<comment type="similarity">
    <text evidence="4">Belongs to the RTC4 family.</text>
</comment>
<keyword evidence="11" id="KW-1185">Reference proteome</keyword>
<sequence>MTFLRKSNFRGSTLLSQVEGERTKEHVSRTVDQDDSSDDPLSTSEVTSPKKRKRPEPATDDEPISSSDESEQLERSSVTPGPKRRPRAVWSPIDLVADSTEATPKPRKRAMSTPKTGERRSKRISTTQETDTSKDLSNRSATSRLLSETSMFFQRTPKRSITYTHKHPKSVPRPVRAEKKPEFIVPRGEPYGSSPGQPQKHADHHEFKVPRALPNDIFSGSSIPTDSSREIVESVLFDDGSGSSSPLSSVAPSNMDLTTDEKRWLDASPEDFVRCPACNALLDPEYLAEFELIQGLSIKKQMQVCRQHKRWTAERDWRLREYPTINWESLENRLHKYFADLEKILTRKRPSFFRNYLETSNPGNSKRDNYRLTANSQFEMMSSGYYGPRGSRMMMDSIIMKFATKIRHLAPSDPLMQATGVSGFVQAVLVPELTVMLVRDDMGVDDENARQIMRDSSMIGNLLNEQPDDIVIVDECGNSQN</sequence>
<feature type="compositionally biased region" description="Acidic residues" evidence="8">
    <location>
        <begin position="58"/>
        <end position="71"/>
    </location>
</feature>
<name>C4JJL4_UNCRE</name>
<dbReference type="Proteomes" id="UP000002058">
    <property type="component" value="Unassembled WGS sequence"/>
</dbReference>
<keyword evidence="6" id="KW-0963">Cytoplasm</keyword>
<dbReference type="PANTHER" id="PTHR41391">
    <property type="entry name" value="RESTRICTION OF TELOMERE CAPPING PROTEIN 4"/>
    <property type="match status" value="1"/>
</dbReference>
<evidence type="ECO:0000256" key="5">
    <source>
        <dbReference type="ARBA" id="ARBA00015162"/>
    </source>
</evidence>
<evidence type="ECO:0000256" key="2">
    <source>
        <dbReference type="ARBA" id="ARBA00004123"/>
    </source>
</evidence>